<protein>
    <submittedName>
        <fullName evidence="1">Uncharacterized protein</fullName>
    </submittedName>
</protein>
<dbReference type="EMBL" id="CP092880">
    <property type="protein sequence ID" value="UYV79740.1"/>
    <property type="molecule type" value="Genomic_DNA"/>
</dbReference>
<evidence type="ECO:0000313" key="1">
    <source>
        <dbReference type="EMBL" id="UYV79740.1"/>
    </source>
</evidence>
<accession>A0ABY6LJT0</accession>
<evidence type="ECO:0000313" key="2">
    <source>
        <dbReference type="Proteomes" id="UP001235939"/>
    </source>
</evidence>
<gene>
    <name evidence="1" type="ORF">LAZ67_18000536</name>
</gene>
<proteinExistence type="predicted"/>
<reference evidence="1 2" key="1">
    <citation type="submission" date="2022-01" db="EMBL/GenBank/DDBJ databases">
        <title>A chromosomal length assembly of Cordylochernes scorpioides.</title>
        <authorList>
            <person name="Zeh D."/>
            <person name="Zeh J."/>
        </authorList>
    </citation>
    <scope>NUCLEOTIDE SEQUENCE [LARGE SCALE GENOMIC DNA]</scope>
    <source>
        <strain evidence="1">IN4F17</strain>
        <tissue evidence="1">Whole Body</tissue>
    </source>
</reference>
<sequence length="107" mass="12052">MLQVLFNDLISILYMKLKRKCAVVNEAFKSIRELRIVKPPKILSYSLKVAGGCKRVAQDVGSLTPGRATLGVKAVLHTRLIHVLLNSDPEIWLLNPSSEYPHCQENR</sequence>
<keyword evidence="2" id="KW-1185">Reference proteome</keyword>
<name>A0ABY6LJT0_9ARAC</name>
<organism evidence="1 2">
    <name type="scientific">Cordylochernes scorpioides</name>
    <dbReference type="NCBI Taxonomy" id="51811"/>
    <lineage>
        <taxon>Eukaryota</taxon>
        <taxon>Metazoa</taxon>
        <taxon>Ecdysozoa</taxon>
        <taxon>Arthropoda</taxon>
        <taxon>Chelicerata</taxon>
        <taxon>Arachnida</taxon>
        <taxon>Pseudoscorpiones</taxon>
        <taxon>Cheliferoidea</taxon>
        <taxon>Chernetidae</taxon>
        <taxon>Cordylochernes</taxon>
    </lineage>
</organism>
<dbReference type="Proteomes" id="UP001235939">
    <property type="component" value="Chromosome 18"/>
</dbReference>